<dbReference type="OrthoDB" id="256333at2759"/>
<dbReference type="Pfam" id="PF00107">
    <property type="entry name" value="ADH_zinc_N"/>
    <property type="match status" value="1"/>
</dbReference>
<dbReference type="STRING" id="1182545.A0A072P8J6"/>
<dbReference type="HOGENOM" id="CLU_026673_20_1_1"/>
<evidence type="ECO:0000256" key="3">
    <source>
        <dbReference type="ARBA" id="ARBA00022723"/>
    </source>
</evidence>
<dbReference type="InterPro" id="IPR020843">
    <property type="entry name" value="ER"/>
</dbReference>
<evidence type="ECO:0000256" key="4">
    <source>
        <dbReference type="ARBA" id="ARBA00022833"/>
    </source>
</evidence>
<protein>
    <recommendedName>
        <fullName evidence="7">Enoyl reductase (ER) domain-containing protein</fullName>
    </recommendedName>
</protein>
<sequence>MENTPVSLPSNALRINGIPEDMTAVQIIEFNKPYRIYKIPTPTYLEEYDILLKTTVASFCHTDLMVIEGIFPTKLPCTASHEGAGVVAAVGSKVRNFKIGDRVMSGEPKNPCGVCYNCKGPNDWHQYCENIEGHIGVFIDGAFADYHVVDSRNSCLIPENVSSLIAAPLACAGRTIYRSLIISELKPDEWVAIVGAGGGLGHLGIQFALAKGLQVIAIEARDEGLEVCQKYGAKHIIDARQGSDEIVRQVQRLTGGLGVHASINLSDDSAEMACAVTRMHGVMIQVSQPEKVSVTFQQLIFRDIRIKGTLIAGSEYSQQMLDDVAKHDIKCESTIFYGLEQVPQMVELAQSGKLKGKAVCVVDSVELEKETVSG</sequence>
<comment type="similarity">
    <text evidence="2">Belongs to the zinc-containing alcohol dehydrogenase family.</text>
</comment>
<name>A0A072P8J6_9EURO</name>
<dbReference type="FunFam" id="3.40.50.720:FF:000039">
    <property type="entry name" value="Alcohol dehydrogenase AdhP"/>
    <property type="match status" value="1"/>
</dbReference>
<dbReference type="InterPro" id="IPR011032">
    <property type="entry name" value="GroES-like_sf"/>
</dbReference>
<keyword evidence="3" id="KW-0479">Metal-binding</keyword>
<dbReference type="Gene3D" id="3.40.50.720">
    <property type="entry name" value="NAD(P)-binding Rossmann-like Domain"/>
    <property type="match status" value="1"/>
</dbReference>
<dbReference type="InterPro" id="IPR036291">
    <property type="entry name" value="NAD(P)-bd_dom_sf"/>
</dbReference>
<dbReference type="EMBL" id="AMGV01000007">
    <property type="protein sequence ID" value="KEF55608.1"/>
    <property type="molecule type" value="Genomic_DNA"/>
</dbReference>
<dbReference type="VEuPathDB" id="FungiDB:A1O9_08358"/>
<dbReference type="Pfam" id="PF08240">
    <property type="entry name" value="ADH_N"/>
    <property type="match status" value="1"/>
</dbReference>
<evidence type="ECO:0000259" key="7">
    <source>
        <dbReference type="SMART" id="SM00829"/>
    </source>
</evidence>
<dbReference type="PANTHER" id="PTHR42940:SF8">
    <property type="entry name" value="VACUOLAR PROTEIN SORTING-ASSOCIATED PROTEIN 11"/>
    <property type="match status" value="1"/>
</dbReference>
<dbReference type="SUPFAM" id="SSF51735">
    <property type="entry name" value="NAD(P)-binding Rossmann-fold domains"/>
    <property type="match status" value="1"/>
</dbReference>
<dbReference type="GeneID" id="25283271"/>
<evidence type="ECO:0000256" key="1">
    <source>
        <dbReference type="ARBA" id="ARBA00001947"/>
    </source>
</evidence>
<accession>A0A072P8J6</accession>
<dbReference type="Proteomes" id="UP000027920">
    <property type="component" value="Unassembled WGS sequence"/>
</dbReference>
<gene>
    <name evidence="8" type="ORF">A1O9_08358</name>
</gene>
<keyword evidence="9" id="KW-1185">Reference proteome</keyword>
<dbReference type="SUPFAM" id="SSF50129">
    <property type="entry name" value="GroES-like"/>
    <property type="match status" value="1"/>
</dbReference>
<dbReference type="GO" id="GO:0004022">
    <property type="term" value="F:alcohol dehydrogenase (NAD+) activity"/>
    <property type="evidence" value="ECO:0007669"/>
    <property type="project" value="TreeGrafter"/>
</dbReference>
<keyword evidence="6" id="KW-0520">NAD</keyword>
<evidence type="ECO:0000256" key="5">
    <source>
        <dbReference type="ARBA" id="ARBA00023002"/>
    </source>
</evidence>
<dbReference type="InterPro" id="IPR013149">
    <property type="entry name" value="ADH-like_C"/>
</dbReference>
<evidence type="ECO:0000256" key="6">
    <source>
        <dbReference type="ARBA" id="ARBA00023027"/>
    </source>
</evidence>
<comment type="caution">
    <text evidence="8">The sequence shown here is derived from an EMBL/GenBank/DDBJ whole genome shotgun (WGS) entry which is preliminary data.</text>
</comment>
<comment type="cofactor">
    <cofactor evidence="1">
        <name>Zn(2+)</name>
        <dbReference type="ChEBI" id="CHEBI:29105"/>
    </cofactor>
</comment>
<keyword evidence="4" id="KW-0862">Zinc</keyword>
<dbReference type="SMART" id="SM00829">
    <property type="entry name" value="PKS_ER"/>
    <property type="match status" value="1"/>
</dbReference>
<dbReference type="PANTHER" id="PTHR42940">
    <property type="entry name" value="ALCOHOL DEHYDROGENASE 1-RELATED"/>
    <property type="match status" value="1"/>
</dbReference>
<evidence type="ECO:0000313" key="8">
    <source>
        <dbReference type="EMBL" id="KEF55608.1"/>
    </source>
</evidence>
<keyword evidence="5" id="KW-0560">Oxidoreductase</keyword>
<evidence type="ECO:0000313" key="9">
    <source>
        <dbReference type="Proteomes" id="UP000027920"/>
    </source>
</evidence>
<dbReference type="GO" id="GO:0046872">
    <property type="term" value="F:metal ion binding"/>
    <property type="evidence" value="ECO:0007669"/>
    <property type="project" value="UniProtKB-KW"/>
</dbReference>
<dbReference type="GO" id="GO:0005737">
    <property type="term" value="C:cytoplasm"/>
    <property type="evidence" value="ECO:0007669"/>
    <property type="project" value="TreeGrafter"/>
</dbReference>
<evidence type="ECO:0000256" key="2">
    <source>
        <dbReference type="ARBA" id="ARBA00008072"/>
    </source>
</evidence>
<dbReference type="Gene3D" id="3.90.180.10">
    <property type="entry name" value="Medium-chain alcohol dehydrogenases, catalytic domain"/>
    <property type="match status" value="1"/>
</dbReference>
<feature type="domain" description="Enoyl reductase (ER)" evidence="7">
    <location>
        <begin position="39"/>
        <end position="360"/>
    </location>
</feature>
<proteinExistence type="inferred from homology"/>
<dbReference type="InterPro" id="IPR013154">
    <property type="entry name" value="ADH-like_N"/>
</dbReference>
<reference evidence="8 9" key="1">
    <citation type="submission" date="2013-03" db="EMBL/GenBank/DDBJ databases">
        <title>The Genome Sequence of Exophiala aquamarina CBS 119918.</title>
        <authorList>
            <consortium name="The Broad Institute Genomics Platform"/>
            <person name="Cuomo C."/>
            <person name="de Hoog S."/>
            <person name="Gorbushina A."/>
            <person name="Walker B."/>
            <person name="Young S.K."/>
            <person name="Zeng Q."/>
            <person name="Gargeya S."/>
            <person name="Fitzgerald M."/>
            <person name="Haas B."/>
            <person name="Abouelleil A."/>
            <person name="Allen A.W."/>
            <person name="Alvarado L."/>
            <person name="Arachchi H.M."/>
            <person name="Berlin A.M."/>
            <person name="Chapman S.B."/>
            <person name="Gainer-Dewar J."/>
            <person name="Goldberg J."/>
            <person name="Griggs A."/>
            <person name="Gujja S."/>
            <person name="Hansen M."/>
            <person name="Howarth C."/>
            <person name="Imamovic A."/>
            <person name="Ireland A."/>
            <person name="Larimer J."/>
            <person name="McCowan C."/>
            <person name="Murphy C."/>
            <person name="Pearson M."/>
            <person name="Poon T.W."/>
            <person name="Priest M."/>
            <person name="Roberts A."/>
            <person name="Saif S."/>
            <person name="Shea T."/>
            <person name="Sisk P."/>
            <person name="Sykes S."/>
            <person name="Wortman J."/>
            <person name="Nusbaum C."/>
            <person name="Birren B."/>
        </authorList>
    </citation>
    <scope>NUCLEOTIDE SEQUENCE [LARGE SCALE GENOMIC DNA]</scope>
    <source>
        <strain evidence="8 9">CBS 119918</strain>
    </source>
</reference>
<dbReference type="AlphaFoldDB" id="A0A072P8J6"/>
<organism evidence="8 9">
    <name type="scientific">Exophiala aquamarina CBS 119918</name>
    <dbReference type="NCBI Taxonomy" id="1182545"/>
    <lineage>
        <taxon>Eukaryota</taxon>
        <taxon>Fungi</taxon>
        <taxon>Dikarya</taxon>
        <taxon>Ascomycota</taxon>
        <taxon>Pezizomycotina</taxon>
        <taxon>Eurotiomycetes</taxon>
        <taxon>Chaetothyriomycetidae</taxon>
        <taxon>Chaetothyriales</taxon>
        <taxon>Herpotrichiellaceae</taxon>
        <taxon>Exophiala</taxon>
    </lineage>
</organism>
<dbReference type="RefSeq" id="XP_013258198.1">
    <property type="nucleotide sequence ID" value="XM_013402744.1"/>
</dbReference>